<dbReference type="Proteomes" id="UP000286003">
    <property type="component" value="Unassembled WGS sequence"/>
</dbReference>
<comment type="caution">
    <text evidence="1">The sequence shown here is derived from an EMBL/GenBank/DDBJ whole genome shotgun (WGS) entry which is preliminary data.</text>
</comment>
<dbReference type="EMBL" id="QRQM01000018">
    <property type="protein sequence ID" value="RHN05127.1"/>
    <property type="molecule type" value="Genomic_DNA"/>
</dbReference>
<evidence type="ECO:0000313" key="1">
    <source>
        <dbReference type="EMBL" id="RHN05127.1"/>
    </source>
</evidence>
<organism evidence="1 2">
    <name type="scientific">Bacteroides intestinalis</name>
    <dbReference type="NCBI Taxonomy" id="329854"/>
    <lineage>
        <taxon>Bacteria</taxon>
        <taxon>Pseudomonadati</taxon>
        <taxon>Bacteroidota</taxon>
        <taxon>Bacteroidia</taxon>
        <taxon>Bacteroidales</taxon>
        <taxon>Bacteroidaceae</taxon>
        <taxon>Bacteroides</taxon>
    </lineage>
</organism>
<sequence length="124" mass="14230">MTAEWFEALPEQCPPTDAAQCKGYYYRIANGNPATTEDFFSQRKLQPDKVFKGFGIDECIARAISLFSTKEEAERRLKLPKFKNASIVIVKLEPKDGMIKKTFGIAHYSWWRTKDFNVSQAKTV</sequence>
<gene>
    <name evidence="1" type="ORF">DWZ32_15745</name>
</gene>
<reference evidence="1 2" key="1">
    <citation type="submission" date="2018-08" db="EMBL/GenBank/DDBJ databases">
        <title>A genome reference for cultivated species of the human gut microbiota.</title>
        <authorList>
            <person name="Zou Y."/>
            <person name="Xue W."/>
            <person name="Luo G."/>
        </authorList>
    </citation>
    <scope>NUCLEOTIDE SEQUENCE [LARGE SCALE GENOMIC DNA]</scope>
    <source>
        <strain evidence="1 2">AF31-23</strain>
    </source>
</reference>
<proteinExistence type="predicted"/>
<evidence type="ECO:0000313" key="2">
    <source>
        <dbReference type="Proteomes" id="UP000286003"/>
    </source>
</evidence>
<dbReference type="AlphaFoldDB" id="A0A3E4KQF3"/>
<protein>
    <submittedName>
        <fullName evidence="1">Uncharacterized protein</fullName>
    </submittedName>
</protein>
<accession>A0A3E4KQF3</accession>
<dbReference type="RefSeq" id="WP_117692407.1">
    <property type="nucleotide sequence ID" value="NZ_JADMUC010000002.1"/>
</dbReference>
<name>A0A3E4KQF3_9BACE</name>